<evidence type="ECO:0000256" key="4">
    <source>
        <dbReference type="ARBA" id="ARBA00016961"/>
    </source>
</evidence>
<dbReference type="InterPro" id="IPR036188">
    <property type="entry name" value="FAD/NAD-bd_sf"/>
</dbReference>
<keyword evidence="11 16" id="KW-0676">Redox-active center</keyword>
<comment type="similarity">
    <text evidence="2 16">Belongs to the class-I pyridine nucleotide-disulfide oxidoreductase family.</text>
</comment>
<dbReference type="InterPro" id="IPR050151">
    <property type="entry name" value="Class-I_Pyr_Nuc-Dis_Oxidored"/>
</dbReference>
<protein>
    <recommendedName>
        <fullName evidence="4 16">Dihydrolipoyl dehydrogenase</fullName>
        <ecNumber evidence="3 16">1.8.1.4</ecNumber>
    </recommendedName>
</protein>
<evidence type="ECO:0000256" key="3">
    <source>
        <dbReference type="ARBA" id="ARBA00012608"/>
    </source>
</evidence>
<evidence type="ECO:0000256" key="6">
    <source>
        <dbReference type="ARBA" id="ARBA00022630"/>
    </source>
</evidence>
<feature type="binding site" evidence="14">
    <location>
        <position position="422"/>
    </location>
    <ligand>
        <name>FAD</name>
        <dbReference type="ChEBI" id="CHEBI:57692"/>
    </ligand>
</feature>
<keyword evidence="9 14" id="KW-0520">NAD</keyword>
<evidence type="ECO:0000259" key="17">
    <source>
        <dbReference type="PROSITE" id="PS50968"/>
    </source>
</evidence>
<dbReference type="InterPro" id="IPR023753">
    <property type="entry name" value="FAD/NAD-binding_dom"/>
</dbReference>
<evidence type="ECO:0000313" key="19">
    <source>
        <dbReference type="Proteomes" id="UP000033115"/>
    </source>
</evidence>
<evidence type="ECO:0000256" key="5">
    <source>
        <dbReference type="ARBA" id="ARBA00022490"/>
    </source>
</evidence>
<dbReference type="PROSITE" id="PS00076">
    <property type="entry name" value="PYRIDINE_REDOX_1"/>
    <property type="match status" value="1"/>
</dbReference>
<dbReference type="HOGENOM" id="CLU_016755_0_2_9"/>
<dbReference type="InterPro" id="IPR004099">
    <property type="entry name" value="Pyr_nucl-diS_OxRdtase_dimer"/>
</dbReference>
<accession>A0A0E3GQY6</accession>
<dbReference type="PANTHER" id="PTHR22912">
    <property type="entry name" value="DISULFIDE OXIDOREDUCTASE"/>
    <property type="match status" value="1"/>
</dbReference>
<dbReference type="SUPFAM" id="SSF51905">
    <property type="entry name" value="FAD/NAD(P)-binding domain"/>
    <property type="match status" value="1"/>
</dbReference>
<dbReference type="AlphaFoldDB" id="A0A0E3GQY6"/>
<gene>
    <name evidence="18" type="ORF">CSCA_2261</name>
</gene>
<keyword evidence="8 16" id="KW-0560">Oxidoreductase</keyword>
<comment type="miscellaneous">
    <text evidence="16">The active site is a redox-active disulfide bond.</text>
</comment>
<evidence type="ECO:0000313" key="18">
    <source>
        <dbReference type="EMBL" id="AKA69386.1"/>
    </source>
</evidence>
<evidence type="ECO:0000256" key="12">
    <source>
        <dbReference type="ARBA" id="ARBA00049187"/>
    </source>
</evidence>
<dbReference type="InterPro" id="IPR011053">
    <property type="entry name" value="Single_hybrid_motif"/>
</dbReference>
<dbReference type="GO" id="GO:0006103">
    <property type="term" value="P:2-oxoglutarate metabolic process"/>
    <property type="evidence" value="ECO:0007669"/>
    <property type="project" value="TreeGrafter"/>
</dbReference>
<dbReference type="Pfam" id="PF00364">
    <property type="entry name" value="Biotin_lipoyl"/>
    <property type="match status" value="1"/>
</dbReference>
<dbReference type="InterPro" id="IPR000089">
    <property type="entry name" value="Biotin_lipoyl"/>
</dbReference>
<dbReference type="InterPro" id="IPR006258">
    <property type="entry name" value="Lipoamide_DH"/>
</dbReference>
<dbReference type="SUPFAM" id="SSF51230">
    <property type="entry name" value="Single hybrid motif"/>
    <property type="match status" value="1"/>
</dbReference>
<dbReference type="PROSITE" id="PS50968">
    <property type="entry name" value="BIOTINYL_LIPOYL"/>
    <property type="match status" value="1"/>
</dbReference>
<dbReference type="FunFam" id="3.30.390.30:FF:000001">
    <property type="entry name" value="Dihydrolipoyl dehydrogenase"/>
    <property type="match status" value="1"/>
</dbReference>
<dbReference type="Pfam" id="PF07992">
    <property type="entry name" value="Pyr_redox_2"/>
    <property type="match status" value="1"/>
</dbReference>
<keyword evidence="14" id="KW-0547">Nucleotide-binding</keyword>
<evidence type="ECO:0000256" key="10">
    <source>
        <dbReference type="ARBA" id="ARBA00023157"/>
    </source>
</evidence>
<feature type="binding site" evidence="14">
    <location>
        <position position="382"/>
    </location>
    <ligand>
        <name>NAD(+)</name>
        <dbReference type="ChEBI" id="CHEBI:57540"/>
    </ligand>
</feature>
<organism evidence="18 19">
    <name type="scientific">Clostridium scatologenes</name>
    <dbReference type="NCBI Taxonomy" id="1548"/>
    <lineage>
        <taxon>Bacteria</taxon>
        <taxon>Bacillati</taxon>
        <taxon>Bacillota</taxon>
        <taxon>Clostridia</taxon>
        <taxon>Eubacteriales</taxon>
        <taxon>Clostridiaceae</taxon>
        <taxon>Clostridium</taxon>
    </lineage>
</organism>
<dbReference type="GO" id="GO:0050660">
    <property type="term" value="F:flavin adenine dinucleotide binding"/>
    <property type="evidence" value="ECO:0007669"/>
    <property type="project" value="InterPro"/>
</dbReference>
<dbReference type="STRING" id="1548.CSCA_2261"/>
<dbReference type="InterPro" id="IPR016156">
    <property type="entry name" value="FAD/NAD-linked_Rdtase_dimer_sf"/>
</dbReference>
<dbReference type="PANTHER" id="PTHR22912:SF217">
    <property type="entry name" value="DIHYDROLIPOYL DEHYDROGENASE"/>
    <property type="match status" value="1"/>
</dbReference>
<keyword evidence="6 16" id="KW-0285">Flavoprotein</keyword>
<evidence type="ECO:0000256" key="8">
    <source>
        <dbReference type="ARBA" id="ARBA00023002"/>
    </source>
</evidence>
<feature type="binding site" evidence="14">
    <location>
        <position position="162"/>
    </location>
    <ligand>
        <name>FAD</name>
        <dbReference type="ChEBI" id="CHEBI:57692"/>
    </ligand>
</feature>
<keyword evidence="19" id="KW-1185">Reference proteome</keyword>
<dbReference type="InterPro" id="IPR012999">
    <property type="entry name" value="Pyr_OxRdtase_I_AS"/>
</dbReference>
<evidence type="ECO:0000256" key="16">
    <source>
        <dbReference type="RuleBase" id="RU003692"/>
    </source>
</evidence>
<dbReference type="SUPFAM" id="SSF55424">
    <property type="entry name" value="FAD/NAD-linked reductases, dimerisation (C-terminal) domain"/>
    <property type="match status" value="1"/>
</dbReference>
<dbReference type="NCBIfam" id="TIGR01350">
    <property type="entry name" value="lipoamide_DH"/>
    <property type="match status" value="1"/>
</dbReference>
<dbReference type="InterPro" id="IPR001100">
    <property type="entry name" value="Pyr_nuc-diS_OxRdtase"/>
</dbReference>
<evidence type="ECO:0000256" key="13">
    <source>
        <dbReference type="PIRSR" id="PIRSR000350-2"/>
    </source>
</evidence>
<dbReference type="GO" id="GO:0004148">
    <property type="term" value="F:dihydrolipoyl dehydrogenase (NADH) activity"/>
    <property type="evidence" value="ECO:0007669"/>
    <property type="project" value="UniProtKB-EC"/>
</dbReference>
<feature type="disulfide bond" description="Redox-active" evidence="15">
    <location>
        <begin position="153"/>
        <end position="158"/>
    </location>
</feature>
<sequence>MAKIVVMPKLGLTMTEGTLVTWKKSEGEEVKVGEILFEVSTDKLTNEVEASDEGIVRKLLANEGDVVECLKPVAIIGGADEDISSLLNGSSEESESAEQSDTKTLKKEVEAAKGGDNLVVIGGGPGGYVAAIRAAQLGAKVTLIEKQSLGGTCLNVGCIPTKVLLHSSQLLTEIKEGNKLGIDIEGSIAIDWKRVQKRKKVVIKKLVSGVSGLLASNKVKVIKGTAKFQSKDTILVTKEDGLIEKVNFDNAIIASGSVPFIPPIEGNNLSGVVDSTGTLILENIPKSLVIIGGGVIGVEFASIFNSVGCKVTIIEMLPYILPPIDREISEMIKAKLIKDGINIYNNCKVTKIEEGADELKVSIIADKGEESINTEKVLVAVGRRPNIEGLGVENIGVKTEKGSILVNDKMETNTKGIYAIGDCNGKIMLAHVASDQGVVAAGNIMGQNIKMDYKTVPSCVYTKPEVASVGITEEQAKEKGIDYKVGKFQLAANGKSLVMNETEGVIKIITDKKYEEVLGVHILGPRATDLITEAALALRLEATLEEIITTVHAHPTVGEAMKEAALAVRKQAIHMINN</sequence>
<evidence type="ECO:0000256" key="2">
    <source>
        <dbReference type="ARBA" id="ARBA00007532"/>
    </source>
</evidence>
<reference evidence="18 19" key="1">
    <citation type="journal article" date="2015" name="J. Biotechnol.">
        <title>Complete genome sequence of a malodorant-producing acetogen, Clostridium scatologenes ATCC 25775(T).</title>
        <authorList>
            <person name="Zhu Z."/>
            <person name="Guo T."/>
            <person name="Zheng H."/>
            <person name="Song T."/>
            <person name="Ouyang P."/>
            <person name="Xie J."/>
        </authorList>
    </citation>
    <scope>NUCLEOTIDE SEQUENCE [LARGE SCALE GENOMIC DNA]</scope>
    <source>
        <strain evidence="18 19">ATCC 25775</strain>
    </source>
</reference>
<feature type="active site" description="Proton acceptor" evidence="13">
    <location>
        <position position="554"/>
    </location>
</feature>
<feature type="domain" description="Lipoyl-binding" evidence="17">
    <location>
        <begin position="2"/>
        <end position="77"/>
    </location>
</feature>
<keyword evidence="7 14" id="KW-0274">FAD</keyword>
<dbReference type="PIRSF" id="PIRSF000350">
    <property type="entry name" value="Mercury_reductase_MerA"/>
    <property type="match status" value="1"/>
</dbReference>
<name>A0A0E3GQY6_CLOSL</name>
<keyword evidence="5" id="KW-0963">Cytoplasm</keyword>
<dbReference type="EC" id="1.8.1.4" evidence="3 16"/>
<dbReference type="GO" id="GO:0005737">
    <property type="term" value="C:cytoplasm"/>
    <property type="evidence" value="ECO:0007669"/>
    <property type="project" value="UniProtKB-SubCell"/>
</dbReference>
<evidence type="ECO:0000256" key="14">
    <source>
        <dbReference type="PIRSR" id="PIRSR000350-3"/>
    </source>
</evidence>
<keyword evidence="10" id="KW-1015">Disulfide bond</keyword>
<proteinExistence type="inferred from homology"/>
<feature type="binding site" evidence="14">
    <location>
        <begin position="292"/>
        <end position="299"/>
    </location>
    <ligand>
        <name>NAD(+)</name>
        <dbReference type="ChEBI" id="CHEBI:57540"/>
    </ligand>
</feature>
<evidence type="ECO:0000256" key="15">
    <source>
        <dbReference type="PIRSR" id="PIRSR000350-4"/>
    </source>
</evidence>
<dbReference type="CDD" id="cd06849">
    <property type="entry name" value="lipoyl_domain"/>
    <property type="match status" value="1"/>
</dbReference>
<dbReference type="RefSeq" id="WP_029163124.1">
    <property type="nucleotide sequence ID" value="NZ_CP009933.1"/>
</dbReference>
<dbReference type="PRINTS" id="PR00368">
    <property type="entry name" value="FADPNR"/>
</dbReference>
<comment type="catalytic activity">
    <reaction evidence="12 16">
        <text>N(6)-[(R)-dihydrolipoyl]-L-lysyl-[protein] + NAD(+) = N(6)-[(R)-lipoyl]-L-lysyl-[protein] + NADH + H(+)</text>
        <dbReference type="Rhea" id="RHEA:15045"/>
        <dbReference type="Rhea" id="RHEA-COMP:10474"/>
        <dbReference type="Rhea" id="RHEA-COMP:10475"/>
        <dbReference type="ChEBI" id="CHEBI:15378"/>
        <dbReference type="ChEBI" id="CHEBI:57540"/>
        <dbReference type="ChEBI" id="CHEBI:57945"/>
        <dbReference type="ChEBI" id="CHEBI:83099"/>
        <dbReference type="ChEBI" id="CHEBI:83100"/>
        <dbReference type="EC" id="1.8.1.4"/>
    </reaction>
</comment>
<comment type="subcellular location">
    <subcellularLocation>
        <location evidence="1">Cytoplasm</location>
    </subcellularLocation>
</comment>
<dbReference type="KEGG" id="csq:CSCA_2261"/>
<evidence type="ECO:0000256" key="11">
    <source>
        <dbReference type="ARBA" id="ARBA00023284"/>
    </source>
</evidence>
<comment type="cofactor">
    <cofactor evidence="14 16">
        <name>FAD</name>
        <dbReference type="ChEBI" id="CHEBI:57692"/>
    </cofactor>
    <text evidence="14 16">Binds 1 FAD per subunit.</text>
</comment>
<evidence type="ECO:0000256" key="7">
    <source>
        <dbReference type="ARBA" id="ARBA00022827"/>
    </source>
</evidence>
<evidence type="ECO:0000256" key="1">
    <source>
        <dbReference type="ARBA" id="ARBA00004496"/>
    </source>
</evidence>
<dbReference type="EMBL" id="CP009933">
    <property type="protein sequence ID" value="AKA69386.1"/>
    <property type="molecule type" value="Genomic_DNA"/>
</dbReference>
<dbReference type="PRINTS" id="PR00411">
    <property type="entry name" value="PNDRDTASEI"/>
</dbReference>
<feature type="binding site" evidence="14">
    <location>
        <begin position="428"/>
        <end position="431"/>
    </location>
    <ligand>
        <name>FAD</name>
        <dbReference type="ChEBI" id="CHEBI:57692"/>
    </ligand>
</feature>
<dbReference type="Proteomes" id="UP000033115">
    <property type="component" value="Chromosome"/>
</dbReference>
<dbReference type="Gene3D" id="3.50.50.60">
    <property type="entry name" value="FAD/NAD(P)-binding domain"/>
    <property type="match status" value="2"/>
</dbReference>
<dbReference type="Pfam" id="PF02852">
    <property type="entry name" value="Pyr_redox_dim"/>
    <property type="match status" value="1"/>
</dbReference>
<feature type="binding site" evidence="14">
    <location>
        <position position="315"/>
    </location>
    <ligand>
        <name>NAD(+)</name>
        <dbReference type="ChEBI" id="CHEBI:57540"/>
    </ligand>
</feature>
<dbReference type="Gene3D" id="2.40.50.100">
    <property type="match status" value="1"/>
</dbReference>
<evidence type="ECO:0000256" key="9">
    <source>
        <dbReference type="ARBA" id="ARBA00023027"/>
    </source>
</evidence>
<dbReference type="Gene3D" id="3.30.390.30">
    <property type="match status" value="1"/>
</dbReference>